<keyword evidence="6" id="KW-1185">Reference proteome</keyword>
<sequence length="327" mass="36928">MRIDFGLAFLAIVWLAGRMNAEVPHGTHAVQGPQTAHGPQIPVAPRAEINNDMSNDRFDMFHVSDPVDPDMTTFHYRDGYEVHCTLEGGGLFFLDGREYVSAPGTVILVHYGHLCRIIRQVSPVFERMYFYVSPRLLREASTPRSDLEVCFRDAGSPVTRVVGMDLDALRVHARLLDEARREADAGAFGGDILLEHRFLDLMVDVNRVTRCSGNVLLQARGELSPLVDGVTRYINGHLTDDLTLDALADRFFTDKFHLSRAFKREVGITVHDFIVKKRLWMAKRLLLRGANAQTACVQSGFRTYTHFLRSFKNAYGMTPREFVARST</sequence>
<accession>A0A7K3TL41</accession>
<evidence type="ECO:0000256" key="1">
    <source>
        <dbReference type="ARBA" id="ARBA00023015"/>
    </source>
</evidence>
<dbReference type="GO" id="GO:0043565">
    <property type="term" value="F:sequence-specific DNA binding"/>
    <property type="evidence" value="ECO:0007669"/>
    <property type="project" value="InterPro"/>
</dbReference>
<dbReference type="InterPro" id="IPR009057">
    <property type="entry name" value="Homeodomain-like_sf"/>
</dbReference>
<evidence type="ECO:0000313" key="6">
    <source>
        <dbReference type="Proteomes" id="UP000469763"/>
    </source>
</evidence>
<feature type="domain" description="HTH araC/xylS-type" evidence="4">
    <location>
        <begin position="228"/>
        <end position="325"/>
    </location>
</feature>
<proteinExistence type="predicted"/>
<keyword evidence="3" id="KW-0804">Transcription</keyword>
<name>A0A7K3TL41_9BIFI</name>
<dbReference type="SUPFAM" id="SSF46689">
    <property type="entry name" value="Homeodomain-like"/>
    <property type="match status" value="2"/>
</dbReference>
<dbReference type="OrthoDB" id="3186094at2"/>
<evidence type="ECO:0000259" key="4">
    <source>
        <dbReference type="PROSITE" id="PS01124"/>
    </source>
</evidence>
<dbReference type="Pfam" id="PF12833">
    <property type="entry name" value="HTH_18"/>
    <property type="match status" value="1"/>
</dbReference>
<dbReference type="Pfam" id="PF02311">
    <property type="entry name" value="AraC_binding"/>
    <property type="match status" value="1"/>
</dbReference>
<dbReference type="AlphaFoldDB" id="A0A7K3TL41"/>
<keyword evidence="2" id="KW-0238">DNA-binding</keyword>
<dbReference type="InterPro" id="IPR003313">
    <property type="entry name" value="AraC-bd"/>
</dbReference>
<gene>
    <name evidence="5" type="ORF">GFD22_08440</name>
</gene>
<reference evidence="5 6" key="1">
    <citation type="submission" date="2019-10" db="EMBL/GenBank/DDBJ databases">
        <title>Bifidobacterium from non-human primates.</title>
        <authorList>
            <person name="Modesto M."/>
        </authorList>
    </citation>
    <scope>NUCLEOTIDE SEQUENCE [LARGE SCALE GENOMIC DNA]</scope>
    <source>
        <strain evidence="5 6">TREC</strain>
    </source>
</reference>
<dbReference type="EMBL" id="WHZY01000014">
    <property type="protein sequence ID" value="NEG78993.1"/>
    <property type="molecule type" value="Genomic_DNA"/>
</dbReference>
<dbReference type="InterPro" id="IPR018060">
    <property type="entry name" value="HTH_AraC"/>
</dbReference>
<dbReference type="Proteomes" id="UP000469763">
    <property type="component" value="Unassembled WGS sequence"/>
</dbReference>
<organism evidence="5 6">
    <name type="scientific">Bifidobacterium avesanii</name>
    <dbReference type="NCBI Taxonomy" id="1798157"/>
    <lineage>
        <taxon>Bacteria</taxon>
        <taxon>Bacillati</taxon>
        <taxon>Actinomycetota</taxon>
        <taxon>Actinomycetes</taxon>
        <taxon>Bifidobacteriales</taxon>
        <taxon>Bifidobacteriaceae</taxon>
        <taxon>Bifidobacterium</taxon>
    </lineage>
</organism>
<dbReference type="InterPro" id="IPR050204">
    <property type="entry name" value="AraC_XylS_family_regulators"/>
</dbReference>
<dbReference type="PROSITE" id="PS01124">
    <property type="entry name" value="HTH_ARAC_FAMILY_2"/>
    <property type="match status" value="1"/>
</dbReference>
<dbReference type="PANTHER" id="PTHR46796">
    <property type="entry name" value="HTH-TYPE TRANSCRIPTIONAL ACTIVATOR RHAS-RELATED"/>
    <property type="match status" value="1"/>
</dbReference>
<protein>
    <submittedName>
        <fullName evidence="5">Helix-turn-helix domain-containing protein</fullName>
    </submittedName>
</protein>
<dbReference type="SMART" id="SM00342">
    <property type="entry name" value="HTH_ARAC"/>
    <property type="match status" value="1"/>
</dbReference>
<keyword evidence="1" id="KW-0805">Transcription regulation</keyword>
<evidence type="ECO:0000256" key="2">
    <source>
        <dbReference type="ARBA" id="ARBA00023125"/>
    </source>
</evidence>
<comment type="caution">
    <text evidence="5">The sequence shown here is derived from an EMBL/GenBank/DDBJ whole genome shotgun (WGS) entry which is preliminary data.</text>
</comment>
<dbReference type="GO" id="GO:0003700">
    <property type="term" value="F:DNA-binding transcription factor activity"/>
    <property type="evidence" value="ECO:0007669"/>
    <property type="project" value="InterPro"/>
</dbReference>
<dbReference type="Gene3D" id="1.10.10.60">
    <property type="entry name" value="Homeodomain-like"/>
    <property type="match status" value="2"/>
</dbReference>
<dbReference type="SUPFAM" id="SSF51215">
    <property type="entry name" value="Regulatory protein AraC"/>
    <property type="match status" value="1"/>
</dbReference>
<evidence type="ECO:0000313" key="5">
    <source>
        <dbReference type="EMBL" id="NEG78993.1"/>
    </source>
</evidence>
<evidence type="ECO:0000256" key="3">
    <source>
        <dbReference type="ARBA" id="ARBA00023163"/>
    </source>
</evidence>
<dbReference type="InterPro" id="IPR037923">
    <property type="entry name" value="HTH-like"/>
</dbReference>